<dbReference type="PANTHER" id="PTHR30093">
    <property type="entry name" value="GENERAL SECRETION PATHWAY PROTEIN G"/>
    <property type="match status" value="1"/>
</dbReference>
<dbReference type="SUPFAM" id="SSF54523">
    <property type="entry name" value="Pili subunits"/>
    <property type="match status" value="1"/>
</dbReference>
<dbReference type="EMBL" id="CACVAW010000059">
    <property type="protein sequence ID" value="CAA6813881.1"/>
    <property type="molecule type" value="Genomic_DNA"/>
</dbReference>
<dbReference type="GO" id="GO:0015628">
    <property type="term" value="P:protein secretion by the type II secretion system"/>
    <property type="evidence" value="ECO:0007669"/>
    <property type="project" value="InterPro"/>
</dbReference>
<protein>
    <recommendedName>
        <fullName evidence="3">Type II secretion system protein</fullName>
    </recommendedName>
</protein>
<evidence type="ECO:0000256" key="1">
    <source>
        <dbReference type="ARBA" id="ARBA00022481"/>
    </source>
</evidence>
<dbReference type="AlphaFoldDB" id="A0A6S6TER5"/>
<organism evidence="2">
    <name type="scientific">uncultured Campylobacterales bacterium</name>
    <dbReference type="NCBI Taxonomy" id="352960"/>
    <lineage>
        <taxon>Bacteria</taxon>
        <taxon>Pseudomonadati</taxon>
        <taxon>Campylobacterota</taxon>
        <taxon>Epsilonproteobacteria</taxon>
        <taxon>Campylobacterales</taxon>
        <taxon>environmental samples</taxon>
    </lineage>
</organism>
<dbReference type="NCBIfam" id="TIGR02532">
    <property type="entry name" value="IV_pilin_GFxxxE"/>
    <property type="match status" value="1"/>
</dbReference>
<sequence length="183" mass="19549">MRKGFTMIELIFVIVILGILATVAIPKIMATRDDAKITTIVANVEMMKNEVSSYVMSQGQVAENAAGTEVLLEDMSQTIAKMLSADPDPDGDGAFDDDTSTMTPLATTIEPNPSAVASKVYKVKTATGESGLTCLRVGIPSDPDDADALFIRIDTDADDPICSQVNLQITDVDIPLRGQQVVR</sequence>
<proteinExistence type="predicted"/>
<keyword evidence="1" id="KW-0488">Methylation</keyword>
<gene>
    <name evidence="2" type="ORF">HELGO_WM58133</name>
</gene>
<evidence type="ECO:0000313" key="2">
    <source>
        <dbReference type="EMBL" id="CAA6813881.1"/>
    </source>
</evidence>
<dbReference type="InterPro" id="IPR045584">
    <property type="entry name" value="Pilin-like"/>
</dbReference>
<name>A0A6S6TER5_9BACT</name>
<dbReference type="PRINTS" id="PR00813">
    <property type="entry name" value="BCTERIALGSPG"/>
</dbReference>
<dbReference type="Gene3D" id="3.30.700.10">
    <property type="entry name" value="Glycoprotein, Type 4 Pilin"/>
    <property type="match status" value="1"/>
</dbReference>
<evidence type="ECO:0008006" key="3">
    <source>
        <dbReference type="Google" id="ProtNLM"/>
    </source>
</evidence>
<dbReference type="GO" id="GO:0015627">
    <property type="term" value="C:type II protein secretion system complex"/>
    <property type="evidence" value="ECO:0007669"/>
    <property type="project" value="InterPro"/>
</dbReference>
<dbReference type="InterPro" id="IPR012902">
    <property type="entry name" value="N_methyl_site"/>
</dbReference>
<dbReference type="Pfam" id="PF07963">
    <property type="entry name" value="N_methyl"/>
    <property type="match status" value="1"/>
</dbReference>
<accession>A0A6S6TER5</accession>
<reference evidence="2" key="1">
    <citation type="submission" date="2020-01" db="EMBL/GenBank/DDBJ databases">
        <authorList>
            <person name="Meier V. D."/>
            <person name="Meier V D."/>
        </authorList>
    </citation>
    <scope>NUCLEOTIDE SEQUENCE</scope>
    <source>
        <strain evidence="2">HLG_WM_MAG_12</strain>
    </source>
</reference>
<dbReference type="InterPro" id="IPR000983">
    <property type="entry name" value="Bac_GSPG_pilin"/>
</dbReference>